<dbReference type="Proteomes" id="UP000515158">
    <property type="component" value="Unplaced"/>
</dbReference>
<feature type="chain" id="PRO_5027805665" evidence="1">
    <location>
        <begin position="22"/>
        <end position="110"/>
    </location>
</feature>
<dbReference type="KEGG" id="tpal:117639647"/>
<evidence type="ECO:0000313" key="3">
    <source>
        <dbReference type="RefSeq" id="XP_034231408.1"/>
    </source>
</evidence>
<evidence type="ECO:0000256" key="1">
    <source>
        <dbReference type="SAM" id="SignalP"/>
    </source>
</evidence>
<protein>
    <submittedName>
        <fullName evidence="3">Uncharacterized protein LOC117639647</fullName>
    </submittedName>
</protein>
<gene>
    <name evidence="3" type="primary">LOC117639647</name>
</gene>
<dbReference type="AlphaFoldDB" id="A0A6P8XWJ6"/>
<name>A0A6P8XWJ6_THRPL</name>
<reference evidence="3" key="1">
    <citation type="submission" date="2025-08" db="UniProtKB">
        <authorList>
            <consortium name="RefSeq"/>
        </authorList>
    </citation>
    <scope>IDENTIFICATION</scope>
    <source>
        <tissue evidence="3">Total insect</tissue>
    </source>
</reference>
<accession>A0A6P8XWJ6</accession>
<proteinExistence type="predicted"/>
<dbReference type="OrthoDB" id="10671076at2759"/>
<keyword evidence="2" id="KW-1185">Reference proteome</keyword>
<dbReference type="RefSeq" id="XP_034231408.1">
    <property type="nucleotide sequence ID" value="XM_034375517.1"/>
</dbReference>
<evidence type="ECO:0000313" key="2">
    <source>
        <dbReference type="Proteomes" id="UP000515158"/>
    </source>
</evidence>
<keyword evidence="1" id="KW-0732">Signal</keyword>
<dbReference type="GeneID" id="117639647"/>
<sequence length="110" mass="11840">MASKIVIVLCFALFAAAVAKSRYTDDQVDEINSRIAKCLQPLPAVPKGGIYRPSDDCRFRAGITPINEQGATKESVINPINECLSKAGIKDGAAFETAKQCLKTQLSKPL</sequence>
<organism evidence="3">
    <name type="scientific">Thrips palmi</name>
    <name type="common">Melon thrips</name>
    <dbReference type="NCBI Taxonomy" id="161013"/>
    <lineage>
        <taxon>Eukaryota</taxon>
        <taxon>Metazoa</taxon>
        <taxon>Ecdysozoa</taxon>
        <taxon>Arthropoda</taxon>
        <taxon>Hexapoda</taxon>
        <taxon>Insecta</taxon>
        <taxon>Pterygota</taxon>
        <taxon>Neoptera</taxon>
        <taxon>Paraneoptera</taxon>
        <taxon>Thysanoptera</taxon>
        <taxon>Terebrantia</taxon>
        <taxon>Thripoidea</taxon>
        <taxon>Thripidae</taxon>
        <taxon>Thrips</taxon>
    </lineage>
</organism>
<dbReference type="InParanoid" id="A0A6P8XWJ6"/>
<feature type="signal peptide" evidence="1">
    <location>
        <begin position="1"/>
        <end position="21"/>
    </location>
</feature>